<organism evidence="1 2">
    <name type="scientific">Thermoplasma acidophilum (strain ATCC 25905 / DSM 1728 / JCM 9062 / NBRC 15155 / AMRC-C165)</name>
    <dbReference type="NCBI Taxonomy" id="273075"/>
    <lineage>
        <taxon>Archaea</taxon>
        <taxon>Methanobacteriati</taxon>
        <taxon>Thermoplasmatota</taxon>
        <taxon>Thermoplasmata</taxon>
        <taxon>Thermoplasmatales</taxon>
        <taxon>Thermoplasmataceae</taxon>
        <taxon>Thermoplasma</taxon>
    </lineage>
</organism>
<dbReference type="InParanoid" id="Q9HKP8"/>
<dbReference type="KEGG" id="tac:Ta0548"/>
<keyword evidence="2" id="KW-1185">Reference proteome</keyword>
<reference evidence="1 2" key="1">
    <citation type="journal article" date="2000" name="Nature">
        <title>The genome sequence of the thermoacidophilic scavenger Thermoplasma acidophilum.</title>
        <authorList>
            <person name="Ruepp A."/>
            <person name="Graml W."/>
            <person name="Santos-Martinez M.L."/>
            <person name="Koretke K.K."/>
            <person name="Volker C."/>
            <person name="Mewes H.W."/>
            <person name="Frishman D."/>
            <person name="Stocker S."/>
            <person name="Lupas A.N."/>
            <person name="Baumeister W."/>
        </authorList>
    </citation>
    <scope>NUCLEOTIDE SEQUENCE [LARGE SCALE GENOMIC DNA]</scope>
    <source>
        <strain evidence="2">ATCC 25905 / DSM 1728 / JCM 9062 / NBRC 15155 / AMRC-C165</strain>
    </source>
</reference>
<dbReference type="eggNOG" id="arCOG05362">
    <property type="taxonomic scope" value="Archaea"/>
</dbReference>
<name>Q9HKP8_THEAC</name>
<evidence type="ECO:0000313" key="1">
    <source>
        <dbReference type="EMBL" id="CAC11688.1"/>
    </source>
</evidence>
<dbReference type="PaxDb" id="273075-Ta0548m"/>
<evidence type="ECO:0000313" key="2">
    <source>
        <dbReference type="Proteomes" id="UP000001024"/>
    </source>
</evidence>
<dbReference type="Proteomes" id="UP000001024">
    <property type="component" value="Chromosome"/>
</dbReference>
<sequence>MVLPVCLASSLTFLYTSSLIPLTDMVIFLVSSSSFFSFSTMIQYGLPVYKLTDNRDYQKTNEVRMVISHASVNPIMKYAIREYKGKNVDIAKLAKAIEDYFKEENFVTQSSQHPNGYLIQAKKGGIFRTILGMDRAFTIIISGSPSDFRIQIGIGKWLQDLGVAAIEAFFITPVVAFIEVPESLWSFELEHELWQFIETQINLGIQ</sequence>
<proteinExistence type="predicted"/>
<dbReference type="EnsemblBacteria" id="CAC11688">
    <property type="protein sequence ID" value="CAC11688"/>
    <property type="gene ID" value="CAC11688"/>
</dbReference>
<dbReference type="HOGENOM" id="CLU_1329530_0_0_2"/>
<protein>
    <submittedName>
        <fullName evidence="1">Hypothetical membrane protein</fullName>
    </submittedName>
</protein>
<gene>
    <name evidence="1" type="ordered locus">Ta0548</name>
</gene>
<dbReference type="STRING" id="273075.gene:9571768"/>
<dbReference type="EMBL" id="AL445064">
    <property type="protein sequence ID" value="CAC11688.1"/>
    <property type="molecule type" value="Genomic_DNA"/>
</dbReference>
<dbReference type="AlphaFoldDB" id="Q9HKP8"/>
<accession>Q9HKP8</accession>